<evidence type="ECO:0000256" key="1">
    <source>
        <dbReference type="SAM" id="MobiDB-lite"/>
    </source>
</evidence>
<sequence length="622" mass="66465">MVDGMVRQGLLEVPGRGVPGARVKLVVPAVAAAYGREPAKTVRAVPGGNSGGETPEDEVFPGEVRCCVHCTELVDEPDPGEPGEGWVQERFFEVLDGGQLEETGALRGQESAEGSEFEPKVAVDLRKRETLAASEDKLGGALHHADHALVVAQGGSGAASSRFSGEAASGSSTLPGRAGEREDQPDTVVDAADACGGSGSPLRGEQHQKVGGQTGQGVVPPAAGRGAPLRWSLPRGLERVLAPVHFEWARIGRSGGRSRVRAAVAAELRRVGGVVGPERAAVVLAERLERRLFAQQGQPVRDPVGWFLGRGLPQRAECYATSCDDGVRMDTGLVCSSCELLIGDRRALRRQVARAITEAEPHLSPEEFRAKVERRLSQEVARQAAEAAVRRERAVVERARREEAWARHREELAEAEAVLAARPCEVCGVPEAGGLCLVCSQVRTARQALERAAEIAAAVGGPVRDLGEVAGRLACCRARLEDAAHRAEQRAREQGMPEAVVAWEVRERAEALLREERERALAVLAVSAEAQAEAERVRAIERARRRDEQQAVAAGEVARRRCAEALLTQQLGHVRTVVQAPNPEPIGGWQERLVALAQRPLVGETGMLPQCASESRKAVSAA</sequence>
<reference evidence="2 3" key="1">
    <citation type="submission" date="2011-08" db="EMBL/GenBank/DDBJ databases">
        <authorList>
            <person name="Lin Y."/>
            <person name="Hao X."/>
            <person name="Johnstone L."/>
            <person name="Miller S.J."/>
            <person name="Wei G."/>
            <person name="Rensing C."/>
        </authorList>
    </citation>
    <scope>NUCLEOTIDE SEQUENCE [LARGE SCALE GENOMIC DNA]</scope>
    <source>
        <strain evidence="2 3">K42</strain>
    </source>
</reference>
<organism evidence="2 3">
    <name type="scientific">Streptomyces zinciresistens K42</name>
    <dbReference type="NCBI Taxonomy" id="700597"/>
    <lineage>
        <taxon>Bacteria</taxon>
        <taxon>Bacillati</taxon>
        <taxon>Actinomycetota</taxon>
        <taxon>Actinomycetes</taxon>
        <taxon>Kitasatosporales</taxon>
        <taxon>Streptomycetaceae</taxon>
        <taxon>Streptomyces</taxon>
    </lineage>
</organism>
<gene>
    <name evidence="2" type="ORF">SZN_00550</name>
</gene>
<dbReference type="Proteomes" id="UP000004217">
    <property type="component" value="Unassembled WGS sequence"/>
</dbReference>
<evidence type="ECO:0000313" key="2">
    <source>
        <dbReference type="EMBL" id="EGX61805.1"/>
    </source>
</evidence>
<dbReference type="EMBL" id="AGBF01000001">
    <property type="protein sequence ID" value="EGX61805.1"/>
    <property type="molecule type" value="Genomic_DNA"/>
</dbReference>
<name>G2G3Q9_9ACTN</name>
<feature type="region of interest" description="Disordered" evidence="1">
    <location>
        <begin position="157"/>
        <end position="223"/>
    </location>
</feature>
<accession>G2G3Q9</accession>
<feature type="compositionally biased region" description="Low complexity" evidence="1">
    <location>
        <begin position="157"/>
        <end position="172"/>
    </location>
</feature>
<dbReference type="PATRIC" id="fig|700597.3.peg.101"/>
<protein>
    <submittedName>
        <fullName evidence="2">Uncharacterized protein</fullName>
    </submittedName>
</protein>
<comment type="caution">
    <text evidence="2">The sequence shown here is derived from an EMBL/GenBank/DDBJ whole genome shotgun (WGS) entry which is preliminary data.</text>
</comment>
<evidence type="ECO:0000313" key="3">
    <source>
        <dbReference type="Proteomes" id="UP000004217"/>
    </source>
</evidence>
<proteinExistence type="predicted"/>
<dbReference type="AlphaFoldDB" id="G2G3Q9"/>
<keyword evidence="3" id="KW-1185">Reference proteome</keyword>